<organism evidence="1 2">
    <name type="scientific">Pisolithus tinctorius Marx 270</name>
    <dbReference type="NCBI Taxonomy" id="870435"/>
    <lineage>
        <taxon>Eukaryota</taxon>
        <taxon>Fungi</taxon>
        <taxon>Dikarya</taxon>
        <taxon>Basidiomycota</taxon>
        <taxon>Agaricomycotina</taxon>
        <taxon>Agaricomycetes</taxon>
        <taxon>Agaricomycetidae</taxon>
        <taxon>Boletales</taxon>
        <taxon>Sclerodermatineae</taxon>
        <taxon>Pisolithaceae</taxon>
        <taxon>Pisolithus</taxon>
    </lineage>
</organism>
<dbReference type="EMBL" id="KN832453">
    <property type="protein sequence ID" value="KIN92715.1"/>
    <property type="molecule type" value="Genomic_DNA"/>
</dbReference>
<dbReference type="InParanoid" id="A0A0C3N9R4"/>
<dbReference type="AlphaFoldDB" id="A0A0C3N9R4"/>
<sequence>YFKQVVRYCEERGVFEDRATIRVALRFAPPSSSELWSHFIEPSSGEWDRFVGLVIQQYPELEQPGDDLDPLDELFAFLEKARTFEFDSLSSLGRYLRSFQQQFLHLVKQGILDIEAQLRLFVRGLSLQLAKKVCAGEPVDPLPTSGRLRTVPLIESSPLRLRIATVLFEVNLRPQVDPLAASSRLRMVTLDQFRACVSPSLSKGLQVASDFASSWFRMTRILIRPQVSPPHSPVRLRRVPLDSALTRMTPLFVREPRSILLPSRGSVSVSSVVEKAMFELSAVCALRIWCQAGVGLFMAELYYLQVRRSLERLLGELSGSGSTSGPWLMVMVVRVPRYLPLLRLSPLQDSLPLVEFVPVPRIRLEVKVPKSKWLIQARGSSNTPRPLLAISPHALRPQWLSHFDFDPSSWLRIILEFEELTSNKLACPLCPRFEFIAPLWLNLPPVQMPVPVSFLILVTSLVGW</sequence>
<feature type="non-terminal residue" evidence="1">
    <location>
        <position position="1"/>
    </location>
</feature>
<dbReference type="HOGENOM" id="CLU_589968_0_0_1"/>
<protein>
    <submittedName>
        <fullName evidence="1">Uncharacterized protein</fullName>
    </submittedName>
</protein>
<gene>
    <name evidence="1" type="ORF">M404DRAFT_36801</name>
</gene>
<reference evidence="2" key="2">
    <citation type="submission" date="2015-01" db="EMBL/GenBank/DDBJ databases">
        <title>Evolutionary Origins and Diversification of the Mycorrhizal Mutualists.</title>
        <authorList>
            <consortium name="DOE Joint Genome Institute"/>
            <consortium name="Mycorrhizal Genomics Consortium"/>
            <person name="Kohler A."/>
            <person name="Kuo A."/>
            <person name="Nagy L.G."/>
            <person name="Floudas D."/>
            <person name="Copeland A."/>
            <person name="Barry K.W."/>
            <person name="Cichocki N."/>
            <person name="Veneault-Fourrey C."/>
            <person name="LaButti K."/>
            <person name="Lindquist E.A."/>
            <person name="Lipzen A."/>
            <person name="Lundell T."/>
            <person name="Morin E."/>
            <person name="Murat C."/>
            <person name="Riley R."/>
            <person name="Ohm R."/>
            <person name="Sun H."/>
            <person name="Tunlid A."/>
            <person name="Henrissat B."/>
            <person name="Grigoriev I.V."/>
            <person name="Hibbett D.S."/>
            <person name="Martin F."/>
        </authorList>
    </citation>
    <scope>NUCLEOTIDE SEQUENCE [LARGE SCALE GENOMIC DNA]</scope>
    <source>
        <strain evidence="2">Marx 270</strain>
    </source>
</reference>
<dbReference type="Proteomes" id="UP000054217">
    <property type="component" value="Unassembled WGS sequence"/>
</dbReference>
<name>A0A0C3N9R4_PISTI</name>
<evidence type="ECO:0000313" key="2">
    <source>
        <dbReference type="Proteomes" id="UP000054217"/>
    </source>
</evidence>
<keyword evidence="2" id="KW-1185">Reference proteome</keyword>
<accession>A0A0C3N9R4</accession>
<reference evidence="1 2" key="1">
    <citation type="submission" date="2014-04" db="EMBL/GenBank/DDBJ databases">
        <authorList>
            <consortium name="DOE Joint Genome Institute"/>
            <person name="Kuo A."/>
            <person name="Kohler A."/>
            <person name="Costa M.D."/>
            <person name="Nagy L.G."/>
            <person name="Floudas D."/>
            <person name="Copeland A."/>
            <person name="Barry K.W."/>
            <person name="Cichocki N."/>
            <person name="Veneault-Fourrey C."/>
            <person name="LaButti K."/>
            <person name="Lindquist E.A."/>
            <person name="Lipzen A."/>
            <person name="Lundell T."/>
            <person name="Morin E."/>
            <person name="Murat C."/>
            <person name="Sun H."/>
            <person name="Tunlid A."/>
            <person name="Henrissat B."/>
            <person name="Grigoriev I.V."/>
            <person name="Hibbett D.S."/>
            <person name="Martin F."/>
            <person name="Nordberg H.P."/>
            <person name="Cantor M.N."/>
            <person name="Hua S.X."/>
        </authorList>
    </citation>
    <scope>NUCLEOTIDE SEQUENCE [LARGE SCALE GENOMIC DNA]</scope>
    <source>
        <strain evidence="1 2">Marx 270</strain>
    </source>
</reference>
<proteinExistence type="predicted"/>
<evidence type="ECO:0000313" key="1">
    <source>
        <dbReference type="EMBL" id="KIN92715.1"/>
    </source>
</evidence>